<feature type="region of interest" description="Disordered" evidence="2">
    <location>
        <begin position="201"/>
        <end position="226"/>
    </location>
</feature>
<name>A0A6A6ZSL3_9PLEO</name>
<reference evidence="3" key="1">
    <citation type="journal article" date="2020" name="Stud. Mycol.">
        <title>101 Dothideomycetes genomes: a test case for predicting lifestyles and emergence of pathogens.</title>
        <authorList>
            <person name="Haridas S."/>
            <person name="Albert R."/>
            <person name="Binder M."/>
            <person name="Bloem J."/>
            <person name="Labutti K."/>
            <person name="Salamov A."/>
            <person name="Andreopoulos B."/>
            <person name="Baker S."/>
            <person name="Barry K."/>
            <person name="Bills G."/>
            <person name="Bluhm B."/>
            <person name="Cannon C."/>
            <person name="Castanera R."/>
            <person name="Culley D."/>
            <person name="Daum C."/>
            <person name="Ezra D."/>
            <person name="Gonzalez J."/>
            <person name="Henrissat B."/>
            <person name="Kuo A."/>
            <person name="Liang C."/>
            <person name="Lipzen A."/>
            <person name="Lutzoni F."/>
            <person name="Magnuson J."/>
            <person name="Mondo S."/>
            <person name="Nolan M."/>
            <person name="Ohm R."/>
            <person name="Pangilinan J."/>
            <person name="Park H.-J."/>
            <person name="Ramirez L."/>
            <person name="Alfaro M."/>
            <person name="Sun H."/>
            <person name="Tritt A."/>
            <person name="Yoshinaga Y."/>
            <person name="Zwiers L.-H."/>
            <person name="Turgeon B."/>
            <person name="Goodwin S."/>
            <person name="Spatafora J."/>
            <person name="Crous P."/>
            <person name="Grigoriev I."/>
        </authorList>
    </citation>
    <scope>NUCLEOTIDE SEQUENCE</scope>
    <source>
        <strain evidence="3">CBS 113818</strain>
    </source>
</reference>
<feature type="compositionally biased region" description="Low complexity" evidence="2">
    <location>
        <begin position="30"/>
        <end position="41"/>
    </location>
</feature>
<evidence type="ECO:0000256" key="2">
    <source>
        <dbReference type="SAM" id="MobiDB-lite"/>
    </source>
</evidence>
<feature type="compositionally biased region" description="Acidic residues" evidence="2">
    <location>
        <begin position="510"/>
        <end position="521"/>
    </location>
</feature>
<organism evidence="3 4">
    <name type="scientific">Ophiobolus disseminans</name>
    <dbReference type="NCBI Taxonomy" id="1469910"/>
    <lineage>
        <taxon>Eukaryota</taxon>
        <taxon>Fungi</taxon>
        <taxon>Dikarya</taxon>
        <taxon>Ascomycota</taxon>
        <taxon>Pezizomycotina</taxon>
        <taxon>Dothideomycetes</taxon>
        <taxon>Pleosporomycetidae</taxon>
        <taxon>Pleosporales</taxon>
        <taxon>Pleosporineae</taxon>
        <taxon>Phaeosphaeriaceae</taxon>
        <taxon>Ophiobolus</taxon>
    </lineage>
</organism>
<dbReference type="PANTHER" id="PTHR38701:SF1">
    <property type="entry name" value="UP-REGULATED DURING SEPTATION PROTEIN 1 DOMAIN-CONTAINING PROTEIN"/>
    <property type="match status" value="1"/>
</dbReference>
<dbReference type="AlphaFoldDB" id="A0A6A6ZSL3"/>
<feature type="coiled-coil region" evidence="1">
    <location>
        <begin position="408"/>
        <end position="458"/>
    </location>
</feature>
<feature type="compositionally biased region" description="Polar residues" evidence="2">
    <location>
        <begin position="1"/>
        <end position="23"/>
    </location>
</feature>
<feature type="compositionally biased region" description="Low complexity" evidence="2">
    <location>
        <begin position="244"/>
        <end position="262"/>
    </location>
</feature>
<dbReference type="OrthoDB" id="2555519at2759"/>
<feature type="compositionally biased region" description="Polar residues" evidence="2">
    <location>
        <begin position="48"/>
        <end position="61"/>
    </location>
</feature>
<dbReference type="EMBL" id="MU006232">
    <property type="protein sequence ID" value="KAF2823285.1"/>
    <property type="molecule type" value="Genomic_DNA"/>
</dbReference>
<dbReference type="PANTHER" id="PTHR38701">
    <property type="entry name" value="CHROMOSOME 8, WHOLE GENOME SHOTGUN SEQUENCE"/>
    <property type="match status" value="1"/>
</dbReference>
<feature type="region of interest" description="Disordered" evidence="2">
    <location>
        <begin position="509"/>
        <end position="538"/>
    </location>
</feature>
<gene>
    <name evidence="3" type="ORF">CC86DRAFT_372295</name>
</gene>
<proteinExistence type="predicted"/>
<feature type="compositionally biased region" description="Polar residues" evidence="2">
    <location>
        <begin position="214"/>
        <end position="226"/>
    </location>
</feature>
<feature type="compositionally biased region" description="Polar residues" evidence="2">
    <location>
        <begin position="91"/>
        <end position="114"/>
    </location>
</feature>
<sequence length="693" mass="74323">MPIDKTPQNNLKPKLASNRTAKTPLTPRLAVAPSTAAATSAQPGRNVRGSTATTPRANSTVFEDVTPVKAFLNSNVTPRSSSRKSRVGVDSASSTPSGTPINTPTSSRPTSTIDFPQREPGLSYAGSGVNGNRNAIGGVRPRSIPGQTSAQPRLPLSNIYNPVPSDAGPPKPTSPLFFHASDVRPQEQMLSQKKAPAFFYADGKQDDTARNHESSAPSTSVVGKSQVGSKFFHADSISEAKAASKLTPSPLSTSPEPLNPSLASSPAFRPPSPTKEWAHLSYRRGASQVMRPSLVSRTSGLSNPPGPTAPGIPDRSSRRSSAASYAMRGSHGKSASMSSIDSVADLKNGPSTDLPAQSPSPLHTDNRVASNGSFANSPVSASSPPIPELSAPLSPGSTSPTKTVQSALEAMNELAANARRERKVLDLEISNSSLLAINRGLEKEVRKQKAELRRFRRMSRARYSMDTIGSPLDAGSALGASHIGDLSDMSEEEDVDVDVEVEMELPAAEEYPESDDEDFDESQLSPSAQLERDETHRLGDEKRLELDLSKHRELLMDSQKMNQSLRRCMNWTEQLIKDGQKALDYQVRPSDIKLGGRVLVVEDDHDTTQVEESKGLLSPWSPLHRAIDDMDALDSPFFTNAVDRIVDRDSGVDVDGLEDLLAPDVPGTSSPLGSPFEERIKRLQASIEALAPL</sequence>
<evidence type="ECO:0000313" key="4">
    <source>
        <dbReference type="Proteomes" id="UP000799424"/>
    </source>
</evidence>
<dbReference type="Proteomes" id="UP000799424">
    <property type="component" value="Unassembled WGS sequence"/>
</dbReference>
<feature type="region of interest" description="Disordered" evidence="2">
    <location>
        <begin position="1"/>
        <end position="179"/>
    </location>
</feature>
<feature type="compositionally biased region" description="Polar residues" evidence="2">
    <location>
        <begin position="395"/>
        <end position="404"/>
    </location>
</feature>
<accession>A0A6A6ZSL3</accession>
<feature type="compositionally biased region" description="Low complexity" evidence="2">
    <location>
        <begin position="319"/>
        <end position="329"/>
    </location>
</feature>
<keyword evidence="1" id="KW-0175">Coiled coil</keyword>
<feature type="compositionally biased region" description="Basic and acidic residues" evidence="2">
    <location>
        <begin position="203"/>
        <end position="213"/>
    </location>
</feature>
<feature type="region of interest" description="Disordered" evidence="2">
    <location>
        <begin position="242"/>
        <end position="404"/>
    </location>
</feature>
<protein>
    <submittedName>
        <fullName evidence="3">Uncharacterized protein</fullName>
    </submittedName>
</protein>
<keyword evidence="4" id="KW-1185">Reference proteome</keyword>
<evidence type="ECO:0000256" key="1">
    <source>
        <dbReference type="SAM" id="Coils"/>
    </source>
</evidence>
<evidence type="ECO:0000313" key="3">
    <source>
        <dbReference type="EMBL" id="KAF2823285.1"/>
    </source>
</evidence>
<feature type="compositionally biased region" description="Polar residues" evidence="2">
    <location>
        <begin position="349"/>
        <end position="383"/>
    </location>
</feature>